<gene>
    <name evidence="2" type="ORF">DX130_08505</name>
</gene>
<evidence type="ECO:0000313" key="2">
    <source>
        <dbReference type="EMBL" id="REK77034.1"/>
    </source>
</evidence>
<dbReference type="PANTHER" id="PTHR43610:SF1">
    <property type="entry name" value="N-ACETYLTRANSFERASE DOMAIN-CONTAINING PROTEIN"/>
    <property type="match status" value="1"/>
</dbReference>
<keyword evidence="3" id="KW-1185">Reference proteome</keyword>
<name>A0A371PLF9_9BACL</name>
<feature type="domain" description="N-acetyltransferase" evidence="1">
    <location>
        <begin position="23"/>
        <end position="185"/>
    </location>
</feature>
<dbReference type="Gene3D" id="3.40.630.30">
    <property type="match status" value="1"/>
</dbReference>
<dbReference type="GO" id="GO:0016747">
    <property type="term" value="F:acyltransferase activity, transferring groups other than amino-acyl groups"/>
    <property type="evidence" value="ECO:0007669"/>
    <property type="project" value="InterPro"/>
</dbReference>
<evidence type="ECO:0000313" key="3">
    <source>
        <dbReference type="Proteomes" id="UP000261905"/>
    </source>
</evidence>
<dbReference type="PROSITE" id="PS51186">
    <property type="entry name" value="GNAT"/>
    <property type="match status" value="1"/>
</dbReference>
<proteinExistence type="predicted"/>
<organism evidence="2 3">
    <name type="scientific">Paenibacillus paeoniae</name>
    <dbReference type="NCBI Taxonomy" id="2292705"/>
    <lineage>
        <taxon>Bacteria</taxon>
        <taxon>Bacillati</taxon>
        <taxon>Bacillota</taxon>
        <taxon>Bacilli</taxon>
        <taxon>Bacillales</taxon>
        <taxon>Paenibacillaceae</taxon>
        <taxon>Paenibacillus</taxon>
    </lineage>
</organism>
<dbReference type="OrthoDB" id="9795199at2"/>
<dbReference type="Pfam" id="PF13302">
    <property type="entry name" value="Acetyltransf_3"/>
    <property type="match status" value="1"/>
</dbReference>
<dbReference type="InterPro" id="IPR000182">
    <property type="entry name" value="GNAT_dom"/>
</dbReference>
<comment type="caution">
    <text evidence="2">The sequence shown here is derived from an EMBL/GenBank/DDBJ whole genome shotgun (WGS) entry which is preliminary data.</text>
</comment>
<dbReference type="EMBL" id="QUBQ01000001">
    <property type="protein sequence ID" value="REK77034.1"/>
    <property type="molecule type" value="Genomic_DNA"/>
</dbReference>
<reference evidence="2 3" key="1">
    <citation type="submission" date="2018-08" db="EMBL/GenBank/DDBJ databases">
        <title>Paenibacillus sp. M4BSY-1, whole genome shotgun sequence.</title>
        <authorList>
            <person name="Tuo L."/>
        </authorList>
    </citation>
    <scope>NUCLEOTIDE SEQUENCE [LARGE SCALE GENOMIC DNA]</scope>
    <source>
        <strain evidence="2 3">M4BSY-1</strain>
    </source>
</reference>
<dbReference type="InterPro" id="IPR016181">
    <property type="entry name" value="Acyl_CoA_acyltransferase"/>
</dbReference>
<dbReference type="PANTHER" id="PTHR43610">
    <property type="entry name" value="BLL6696 PROTEIN"/>
    <property type="match status" value="1"/>
</dbReference>
<keyword evidence="2" id="KW-0808">Transferase</keyword>
<protein>
    <submittedName>
        <fullName evidence="2">N-acetyltransferase</fullName>
    </submittedName>
</protein>
<dbReference type="Proteomes" id="UP000261905">
    <property type="component" value="Unassembled WGS sequence"/>
</dbReference>
<sequence>MTSLLNERVKDLYIFSALEGKRVKLVPLEEEHIHPLYNCSRDPEIWTHYPYVIKTLEEMTTFVHKAMDCRERKEQYPYAVYDKERQEYVGTTRFLRISEENKNLNIGTTWFSPTVWRTSVNTECKFLMLQYAFEMLEVVRVEIVTTTDNVRSQKAIERLGATKEGILRRKYYNLDYVIYSIIFNEWPEIKINLKGKLL</sequence>
<dbReference type="SUPFAM" id="SSF55729">
    <property type="entry name" value="Acyl-CoA N-acyltransferases (Nat)"/>
    <property type="match status" value="1"/>
</dbReference>
<evidence type="ECO:0000259" key="1">
    <source>
        <dbReference type="PROSITE" id="PS51186"/>
    </source>
</evidence>
<accession>A0A371PLF9</accession>
<dbReference type="AlphaFoldDB" id="A0A371PLF9"/>